<dbReference type="SMART" id="SM00028">
    <property type="entry name" value="TPR"/>
    <property type="match status" value="3"/>
</dbReference>
<dbReference type="AlphaFoldDB" id="A0A484GN87"/>
<keyword evidence="2" id="KW-1185">Reference proteome</keyword>
<reference evidence="1 2" key="1">
    <citation type="journal article" date="2018" name="Genomics">
        <title>Molecular footprints of inshore aquatic adaptation in Indo-Pacific humpback dolphin (Sousa chinensis).</title>
        <authorList>
            <person name="Ming Y."/>
            <person name="Jian J."/>
            <person name="Yu F."/>
            <person name="Yu X."/>
            <person name="Wang J."/>
            <person name="Liu W."/>
        </authorList>
    </citation>
    <scope>NUCLEOTIDE SEQUENCE [LARGE SCALE GENOMIC DNA]</scope>
    <source>
        <strain evidence="1">MY-2018</strain>
        <tissue evidence="1">Skin</tissue>
    </source>
</reference>
<comment type="caution">
    <text evidence="1">The sequence shown here is derived from an EMBL/GenBank/DDBJ whole genome shotgun (WGS) entry which is preliminary data.</text>
</comment>
<dbReference type="Gene3D" id="1.25.40.10">
    <property type="entry name" value="Tetratricopeptide repeat domain"/>
    <property type="match status" value="2"/>
</dbReference>
<dbReference type="InterPro" id="IPR011990">
    <property type="entry name" value="TPR-like_helical_dom_sf"/>
</dbReference>
<gene>
    <name evidence="1" type="ORF">DBR06_SOUSAS210402</name>
</gene>
<dbReference type="PANTHER" id="PTHR16253:SF0">
    <property type="entry name" value="TETRATRICOPEPTIDE REPEAT PROTEIN 22"/>
    <property type="match status" value="1"/>
</dbReference>
<dbReference type="InterPro" id="IPR042342">
    <property type="entry name" value="TTC22"/>
</dbReference>
<evidence type="ECO:0000313" key="2">
    <source>
        <dbReference type="Proteomes" id="UP000295264"/>
    </source>
</evidence>
<dbReference type="Proteomes" id="UP000295264">
    <property type="component" value="Unassembled WGS sequence"/>
</dbReference>
<proteinExistence type="predicted"/>
<dbReference type="PANTHER" id="PTHR16253">
    <property type="entry name" value="TETRATRICOPEPTIDE REPEAT PROTEIN 22"/>
    <property type="match status" value="1"/>
</dbReference>
<protein>
    <recommendedName>
        <fullName evidence="3">Tetratricopeptide repeat protein 22</fullName>
    </recommendedName>
</protein>
<dbReference type="Pfam" id="PF13181">
    <property type="entry name" value="TPR_8"/>
    <property type="match status" value="1"/>
</dbReference>
<dbReference type="InterPro" id="IPR019734">
    <property type="entry name" value="TPR_rpt"/>
</dbReference>
<dbReference type="EMBL" id="QWLN02005722">
    <property type="protein sequence ID" value="TEA37172.1"/>
    <property type="molecule type" value="Genomic_DNA"/>
</dbReference>
<sequence length="573" mass="63486">MAEPEAAAEEMDALIDDLDYLPGHFHLEMQLNFEPRSPASLHARDLKLQRDGLRQELALTAATQRPAVRHLLGAFAFYLEELDEARESFLEVAREDPGNLNAWANLVHVYGRLGQKEEEEACAERLAGLMGLAGDRGAAGDPPLRAARCLAEQGYAHGFDVGCASPEERARVLEAGIELYDKALGHAQQIPNEEKRGWYFTMATLFIRLDGIFLELGSEEQKRLPAFNRTLALLQQVLKSSEPHHQGRTPLAWCYLGMLLERKDTFSITPMGIHDCGFSGTDPLDCFGKAIEIAKDQPPILNHLAKIFHFLGKQDMAMGTCNMALDTLRDPELNWQAYCTRAKIHVRAYLHDLERSKMGLGGMPDRNHLACAKADLEEVVKVCPGLKTYLNIGQVYYYMGVDAVQEQLAVDEAALNQALVFLAKAGESELGATLPELQLLRGKCLRIKGEEANAAACFKRAVELDDAGSSHTEGFGCLLEALLAQWSQAQLSDGELGSEVDAWLRCAQDKYPAARVRQELQRVWRGHTGEVLGLARALVAQGRPALVRLLFETMQREGTGPRRGRRAFSFEGP</sequence>
<accession>A0A484GN87</accession>
<evidence type="ECO:0008006" key="3">
    <source>
        <dbReference type="Google" id="ProtNLM"/>
    </source>
</evidence>
<evidence type="ECO:0000313" key="1">
    <source>
        <dbReference type="EMBL" id="TEA37172.1"/>
    </source>
</evidence>
<organism evidence="1 2">
    <name type="scientific">Sousa chinensis</name>
    <name type="common">Indo-pacific humpbacked dolphin</name>
    <name type="synonym">Steno chinensis</name>
    <dbReference type="NCBI Taxonomy" id="103600"/>
    <lineage>
        <taxon>Eukaryota</taxon>
        <taxon>Metazoa</taxon>
        <taxon>Chordata</taxon>
        <taxon>Craniata</taxon>
        <taxon>Vertebrata</taxon>
        <taxon>Euteleostomi</taxon>
        <taxon>Mammalia</taxon>
        <taxon>Eutheria</taxon>
        <taxon>Laurasiatheria</taxon>
        <taxon>Artiodactyla</taxon>
        <taxon>Whippomorpha</taxon>
        <taxon>Cetacea</taxon>
        <taxon>Odontoceti</taxon>
        <taxon>Delphinidae</taxon>
        <taxon>Sousa</taxon>
    </lineage>
</organism>
<name>A0A484GN87_SOUCH</name>
<dbReference type="SUPFAM" id="SSF48452">
    <property type="entry name" value="TPR-like"/>
    <property type="match status" value="2"/>
</dbReference>